<reference evidence="2" key="1">
    <citation type="submission" date="2023-06" db="EMBL/GenBank/DDBJ databases">
        <title>Phylogenetic Diversity of Rhizobium strains.</title>
        <authorList>
            <person name="Moura F.T."/>
            <person name="Helene L.C.F."/>
            <person name="Hungria M."/>
        </authorList>
    </citation>
    <scope>NUCLEOTIDE SEQUENCE</scope>
    <source>
        <strain evidence="2">CCGE526</strain>
    </source>
</reference>
<organism evidence="2 3">
    <name type="scientific">Rhizobium mayense</name>
    <dbReference type="NCBI Taxonomy" id="1312184"/>
    <lineage>
        <taxon>Bacteria</taxon>
        <taxon>Pseudomonadati</taxon>
        <taxon>Pseudomonadota</taxon>
        <taxon>Alphaproteobacteria</taxon>
        <taxon>Hyphomicrobiales</taxon>
        <taxon>Rhizobiaceae</taxon>
        <taxon>Rhizobium/Agrobacterium group</taxon>
        <taxon>Rhizobium</taxon>
    </lineage>
</organism>
<dbReference type="Proteomes" id="UP001172645">
    <property type="component" value="Unassembled WGS sequence"/>
</dbReference>
<sequence>MDTIETIHIEECTLADAGRPRTYAQISQLARRLLDAFALWMQKRESRWTLRYLTDNELRDIGLTRGEAVDEVNKSFFWD</sequence>
<keyword evidence="3" id="KW-1185">Reference proteome</keyword>
<accession>A0ABT7JW17</accession>
<protein>
    <submittedName>
        <fullName evidence="2">DUF1127 domain-containing protein</fullName>
    </submittedName>
</protein>
<dbReference type="EMBL" id="JARFYM010000012">
    <property type="protein sequence ID" value="MDL2400537.1"/>
    <property type="molecule type" value="Genomic_DNA"/>
</dbReference>
<dbReference type="Pfam" id="PF06568">
    <property type="entry name" value="YjiS-like"/>
    <property type="match status" value="1"/>
</dbReference>
<proteinExistence type="predicted"/>
<evidence type="ECO:0000313" key="3">
    <source>
        <dbReference type="Proteomes" id="UP001172645"/>
    </source>
</evidence>
<name>A0ABT7JW17_9HYPH</name>
<evidence type="ECO:0000259" key="1">
    <source>
        <dbReference type="Pfam" id="PF06568"/>
    </source>
</evidence>
<dbReference type="RefSeq" id="WP_285869675.1">
    <property type="nucleotide sequence ID" value="NZ_JARFYM010000012.1"/>
</dbReference>
<gene>
    <name evidence="2" type="ORF">PY649_16650</name>
</gene>
<dbReference type="InterPro" id="IPR009506">
    <property type="entry name" value="YjiS-like"/>
</dbReference>
<comment type="caution">
    <text evidence="2">The sequence shown here is derived from an EMBL/GenBank/DDBJ whole genome shotgun (WGS) entry which is preliminary data.</text>
</comment>
<feature type="domain" description="YjiS-like" evidence="1">
    <location>
        <begin position="33"/>
        <end position="68"/>
    </location>
</feature>
<evidence type="ECO:0000313" key="2">
    <source>
        <dbReference type="EMBL" id="MDL2400537.1"/>
    </source>
</evidence>